<sequence>MKNQMITTILEEINQVIDGVDESQLTAFVDILAQDKRIFVLGEGRSGLQGKGFAMRLMHIGREVYVIGETITPAIQAGDVLVAISGSGKTGQVLTLAQKAAGNDVTVVAVTSSPASPLAQVTENKVIIPGATKTGDGIHSIQLLSSLFDQTLHIVLDYVCLDLSQKLAISNERAKAQHSNME</sequence>
<evidence type="ECO:0000313" key="3">
    <source>
        <dbReference type="EMBL" id="MEO1781113.1"/>
    </source>
</evidence>
<dbReference type="CDD" id="cd05005">
    <property type="entry name" value="SIS_PHI"/>
    <property type="match status" value="1"/>
</dbReference>
<dbReference type="InterPro" id="IPR017552">
    <property type="entry name" value="PHI/rmpB"/>
</dbReference>
<dbReference type="Proteomes" id="UP001429357">
    <property type="component" value="Unassembled WGS sequence"/>
</dbReference>
<evidence type="ECO:0000313" key="4">
    <source>
        <dbReference type="Proteomes" id="UP001429357"/>
    </source>
</evidence>
<dbReference type="PANTHER" id="PTHR43443:SF1">
    <property type="entry name" value="3-HEXULOSE-6-PHOSPHATE ISOMERASE"/>
    <property type="match status" value="1"/>
</dbReference>
<dbReference type="RefSeq" id="WP_237583981.1">
    <property type="nucleotide sequence ID" value="NZ_MAEI02000001.1"/>
</dbReference>
<comment type="caution">
    <text evidence="3">The sequence shown here is derived from an EMBL/GenBank/DDBJ whole genome shotgun (WGS) entry which is preliminary data.</text>
</comment>
<feature type="domain" description="SIS" evidence="2">
    <location>
        <begin position="28"/>
        <end position="169"/>
    </location>
</feature>
<comment type="similarity">
    <text evidence="1">Belongs to the SIS family. PHI subfamily.</text>
</comment>
<dbReference type="PANTHER" id="PTHR43443">
    <property type="entry name" value="3-HEXULOSE-6-PHOSPHATE ISOMERASE"/>
    <property type="match status" value="1"/>
</dbReference>
<proteinExistence type="inferred from homology"/>
<dbReference type="InterPro" id="IPR001347">
    <property type="entry name" value="SIS_dom"/>
</dbReference>
<protein>
    <submittedName>
        <fullName evidence="3">6-phospho 3-hexuloisomerase</fullName>
    </submittedName>
</protein>
<dbReference type="EMBL" id="MAEI02000001">
    <property type="protein sequence ID" value="MEO1781113.1"/>
    <property type="molecule type" value="Genomic_DNA"/>
</dbReference>
<dbReference type="Pfam" id="PF01380">
    <property type="entry name" value="SIS"/>
    <property type="match status" value="1"/>
</dbReference>
<dbReference type="SUPFAM" id="SSF53697">
    <property type="entry name" value="SIS domain"/>
    <property type="match status" value="1"/>
</dbReference>
<dbReference type="InterPro" id="IPR046348">
    <property type="entry name" value="SIS_dom_sf"/>
</dbReference>
<gene>
    <name evidence="3" type="ORF">BAU18_000692</name>
</gene>
<dbReference type="PROSITE" id="PS51464">
    <property type="entry name" value="SIS"/>
    <property type="match status" value="1"/>
</dbReference>
<keyword evidence="4" id="KW-1185">Reference proteome</keyword>
<evidence type="ECO:0000256" key="1">
    <source>
        <dbReference type="ARBA" id="ARBA00009235"/>
    </source>
</evidence>
<reference evidence="4" key="1">
    <citation type="submission" date="2016-06" db="EMBL/GenBank/DDBJ databases">
        <title>Four novel species of enterococci isolated from chicken manure.</title>
        <authorList>
            <person name="Van Tyne D."/>
        </authorList>
    </citation>
    <scope>NUCLEOTIDE SEQUENCE [LARGE SCALE GENOMIC DNA]</scope>
    <source>
        <strain evidence="4">JM9A</strain>
    </source>
</reference>
<reference evidence="3 4" key="2">
    <citation type="submission" date="2024-02" db="EMBL/GenBank/DDBJ databases">
        <title>The Genome Sequence of Enterococcus diestrammenae JM9A.</title>
        <authorList>
            <person name="Earl A."/>
            <person name="Manson A."/>
            <person name="Gilmore M."/>
            <person name="Sanders J."/>
            <person name="Shea T."/>
            <person name="Howe W."/>
            <person name="Livny J."/>
            <person name="Cuomo C."/>
            <person name="Neafsey D."/>
            <person name="Birren B."/>
        </authorList>
    </citation>
    <scope>NUCLEOTIDE SEQUENCE [LARGE SCALE GENOMIC DNA]</scope>
    <source>
        <strain evidence="3 4">JM9A</strain>
    </source>
</reference>
<evidence type="ECO:0000259" key="2">
    <source>
        <dbReference type="PROSITE" id="PS51464"/>
    </source>
</evidence>
<name>A0ABV0EZ68_9ENTE</name>
<dbReference type="NCBIfam" id="TIGR03127">
    <property type="entry name" value="RuMP_HxlB"/>
    <property type="match status" value="1"/>
</dbReference>
<dbReference type="Gene3D" id="3.40.50.10490">
    <property type="entry name" value="Glucose-6-phosphate isomerase like protein, domain 1"/>
    <property type="match status" value="1"/>
</dbReference>
<organism evidence="3 4">
    <name type="scientific">Enterococcus diestrammenae</name>
    <dbReference type="NCBI Taxonomy" id="1155073"/>
    <lineage>
        <taxon>Bacteria</taxon>
        <taxon>Bacillati</taxon>
        <taxon>Bacillota</taxon>
        <taxon>Bacilli</taxon>
        <taxon>Lactobacillales</taxon>
        <taxon>Enterococcaceae</taxon>
        <taxon>Enterococcus</taxon>
    </lineage>
</organism>
<accession>A0ABV0EZ68</accession>